<dbReference type="EMBL" id="JAEHFJ010000001">
    <property type="protein sequence ID" value="MBJ2173229.1"/>
    <property type="molecule type" value="Genomic_DNA"/>
</dbReference>
<sequence length="136" mass="14554">MKTLLKNITLTILAITLFSCNKEDDAPKNNTTTDVYVAGFEDNGLRTVAKIWKNGIGTPLTDGTRTSEALSVFVAQDDIYAAGFVYDGPKSTAKLWKNGTETSLTDGSKNAEANSVCVSGTDVYVAGYESGDAKLW</sequence>
<evidence type="ECO:0000313" key="1">
    <source>
        <dbReference type="EMBL" id="MBJ2173229.1"/>
    </source>
</evidence>
<name>A0ABS0WMQ1_9FLAO</name>
<gene>
    <name evidence="1" type="ORF">JBL43_03215</name>
</gene>
<protein>
    <recommendedName>
        <fullName evidence="3">Bulb-type lectin domain-containing protein</fullName>
    </recommendedName>
</protein>
<keyword evidence="2" id="KW-1185">Reference proteome</keyword>
<proteinExistence type="predicted"/>
<comment type="caution">
    <text evidence="1">The sequence shown here is derived from an EMBL/GenBank/DDBJ whole genome shotgun (WGS) entry which is preliminary data.</text>
</comment>
<dbReference type="RefSeq" id="WP_198840016.1">
    <property type="nucleotide sequence ID" value="NZ_JAEHFJ010000001.1"/>
</dbReference>
<evidence type="ECO:0008006" key="3">
    <source>
        <dbReference type="Google" id="ProtNLM"/>
    </source>
</evidence>
<reference evidence="1 2" key="1">
    <citation type="submission" date="2020-12" db="EMBL/GenBank/DDBJ databases">
        <title>Aureibaculum luteum sp. nov. and Aureibaculum flavum sp. nov., novel members of the family Flavobacteriaceae isolated from Antarctic intertidal sediments.</title>
        <authorList>
            <person name="He X."/>
            <person name="Zhang X."/>
        </authorList>
    </citation>
    <scope>NUCLEOTIDE SEQUENCE [LARGE SCALE GENOMIC DNA]</scope>
    <source>
        <strain evidence="1 2">A20</strain>
    </source>
</reference>
<organism evidence="1 2">
    <name type="scientific">Aureibaculum flavum</name>
    <dbReference type="NCBI Taxonomy" id="2795986"/>
    <lineage>
        <taxon>Bacteria</taxon>
        <taxon>Pseudomonadati</taxon>
        <taxon>Bacteroidota</taxon>
        <taxon>Flavobacteriia</taxon>
        <taxon>Flavobacteriales</taxon>
        <taxon>Flavobacteriaceae</taxon>
        <taxon>Aureibaculum</taxon>
    </lineage>
</organism>
<accession>A0ABS0WMQ1</accession>
<dbReference type="PROSITE" id="PS51257">
    <property type="entry name" value="PROKAR_LIPOPROTEIN"/>
    <property type="match status" value="1"/>
</dbReference>
<evidence type="ECO:0000313" key="2">
    <source>
        <dbReference type="Proteomes" id="UP000623301"/>
    </source>
</evidence>
<dbReference type="Proteomes" id="UP000623301">
    <property type="component" value="Unassembled WGS sequence"/>
</dbReference>